<feature type="non-terminal residue" evidence="1">
    <location>
        <position position="1"/>
    </location>
</feature>
<proteinExistence type="predicted"/>
<evidence type="ECO:0000313" key="1">
    <source>
        <dbReference type="EMBL" id="KAK0443004.1"/>
    </source>
</evidence>
<name>A0AA39JKI0_9AGAR</name>
<comment type="caution">
    <text evidence="1">The sequence shown here is derived from an EMBL/GenBank/DDBJ whole genome shotgun (WGS) entry which is preliminary data.</text>
</comment>
<feature type="non-terminal residue" evidence="1">
    <location>
        <position position="97"/>
    </location>
</feature>
<sequence length="97" mass="11110">LDCALVRTGEKNDRMSGTALEGRFLVFVSTPLAYVEWFTPFSTPDLHTGLYTLTRSTRQHKVYAQIIEANRIVRNCHLQPKYGCTKDPTWTTDNVMD</sequence>
<dbReference type="Proteomes" id="UP001175226">
    <property type="component" value="Unassembled WGS sequence"/>
</dbReference>
<organism evidence="1 2">
    <name type="scientific">Armillaria borealis</name>
    <dbReference type="NCBI Taxonomy" id="47425"/>
    <lineage>
        <taxon>Eukaryota</taxon>
        <taxon>Fungi</taxon>
        <taxon>Dikarya</taxon>
        <taxon>Basidiomycota</taxon>
        <taxon>Agaricomycotina</taxon>
        <taxon>Agaricomycetes</taxon>
        <taxon>Agaricomycetidae</taxon>
        <taxon>Agaricales</taxon>
        <taxon>Marasmiineae</taxon>
        <taxon>Physalacriaceae</taxon>
        <taxon>Armillaria</taxon>
    </lineage>
</organism>
<dbReference type="AlphaFoldDB" id="A0AA39JKI0"/>
<dbReference type="EMBL" id="JAUEPT010000024">
    <property type="protein sequence ID" value="KAK0443004.1"/>
    <property type="molecule type" value="Genomic_DNA"/>
</dbReference>
<reference evidence="1" key="1">
    <citation type="submission" date="2023-06" db="EMBL/GenBank/DDBJ databases">
        <authorList>
            <consortium name="Lawrence Berkeley National Laboratory"/>
            <person name="Ahrendt S."/>
            <person name="Sahu N."/>
            <person name="Indic B."/>
            <person name="Wong-Bajracharya J."/>
            <person name="Merenyi Z."/>
            <person name="Ke H.-M."/>
            <person name="Monk M."/>
            <person name="Kocsube S."/>
            <person name="Drula E."/>
            <person name="Lipzen A."/>
            <person name="Balint B."/>
            <person name="Henrissat B."/>
            <person name="Andreopoulos B."/>
            <person name="Martin F.M."/>
            <person name="Harder C.B."/>
            <person name="Rigling D."/>
            <person name="Ford K.L."/>
            <person name="Foster G.D."/>
            <person name="Pangilinan J."/>
            <person name="Papanicolaou A."/>
            <person name="Barry K."/>
            <person name="LaButti K."/>
            <person name="Viragh M."/>
            <person name="Koriabine M."/>
            <person name="Yan M."/>
            <person name="Riley R."/>
            <person name="Champramary S."/>
            <person name="Plett K.L."/>
            <person name="Tsai I.J."/>
            <person name="Slot J."/>
            <person name="Sipos G."/>
            <person name="Plett J."/>
            <person name="Nagy L.G."/>
            <person name="Grigoriev I.V."/>
        </authorList>
    </citation>
    <scope>NUCLEOTIDE SEQUENCE</scope>
    <source>
        <strain evidence="1">FPL87.14</strain>
    </source>
</reference>
<evidence type="ECO:0000313" key="2">
    <source>
        <dbReference type="Proteomes" id="UP001175226"/>
    </source>
</evidence>
<protein>
    <submittedName>
        <fullName evidence="1">Uncharacterized protein</fullName>
    </submittedName>
</protein>
<accession>A0AA39JKI0</accession>
<keyword evidence="2" id="KW-1185">Reference proteome</keyword>
<gene>
    <name evidence="1" type="ORF">EV421DRAFT_1677906</name>
</gene>